<evidence type="ECO:0000313" key="1">
    <source>
        <dbReference type="EMBL" id="CAD7228922.1"/>
    </source>
</evidence>
<gene>
    <name evidence="1" type="ORF">CTOB1V02_LOCUS6800</name>
</gene>
<sequence length="302" mass="34990">MLLTNGRPQNRLEGLRFMLKHNFNPEYIVFDDHEINPSTIEFLAREFHVDFNKLTYPVCLSSSSSTSCSDSWTTSEPYTHIPETPLLKYSRTGKDEIILSLMHHGASRKGTPLTKPTGERRYPFFIAVQGMLRRPPRRRSLRAIQKLFTTECLAKANISRWPVLAVGEKSLELRTPGRLSLLMILAQSGIFLRANDEMAKEKLAVAVEAVQKGFHNRTCIEQRQKEDEMDYRLSERFQLHEEEHFFVPYPDRQHYIPILAEDFLMDISPSANPETFKCLPDFCQSSVMSLKHQCRRAIRNTN</sequence>
<accession>A0A7R8WC94</accession>
<organism evidence="1">
    <name type="scientific">Cyprideis torosa</name>
    <dbReference type="NCBI Taxonomy" id="163714"/>
    <lineage>
        <taxon>Eukaryota</taxon>
        <taxon>Metazoa</taxon>
        <taxon>Ecdysozoa</taxon>
        <taxon>Arthropoda</taxon>
        <taxon>Crustacea</taxon>
        <taxon>Oligostraca</taxon>
        <taxon>Ostracoda</taxon>
        <taxon>Podocopa</taxon>
        <taxon>Podocopida</taxon>
        <taxon>Cytherocopina</taxon>
        <taxon>Cytheroidea</taxon>
        <taxon>Cytherideidae</taxon>
        <taxon>Cyprideis</taxon>
    </lineage>
</organism>
<dbReference type="EMBL" id="OB661767">
    <property type="protein sequence ID" value="CAD7228922.1"/>
    <property type="molecule type" value="Genomic_DNA"/>
</dbReference>
<dbReference type="AlphaFoldDB" id="A0A7R8WC94"/>
<proteinExistence type="predicted"/>
<protein>
    <submittedName>
        <fullName evidence="1">Uncharacterized protein</fullName>
    </submittedName>
</protein>
<name>A0A7R8WC94_9CRUS</name>
<reference evidence="1" key="1">
    <citation type="submission" date="2020-11" db="EMBL/GenBank/DDBJ databases">
        <authorList>
            <person name="Tran Van P."/>
        </authorList>
    </citation>
    <scope>NUCLEOTIDE SEQUENCE</scope>
</reference>